<dbReference type="Proteomes" id="UP000886595">
    <property type="component" value="Unassembled WGS sequence"/>
</dbReference>
<dbReference type="OrthoDB" id="1931061at2759"/>
<dbReference type="AlphaFoldDB" id="A0A8X7VIN3"/>
<dbReference type="EMBL" id="JAAMPC010000005">
    <property type="protein sequence ID" value="KAG2311942.1"/>
    <property type="molecule type" value="Genomic_DNA"/>
</dbReference>
<organism evidence="1 2">
    <name type="scientific">Brassica carinata</name>
    <name type="common">Ethiopian mustard</name>
    <name type="synonym">Abyssinian cabbage</name>
    <dbReference type="NCBI Taxonomy" id="52824"/>
    <lineage>
        <taxon>Eukaryota</taxon>
        <taxon>Viridiplantae</taxon>
        <taxon>Streptophyta</taxon>
        <taxon>Embryophyta</taxon>
        <taxon>Tracheophyta</taxon>
        <taxon>Spermatophyta</taxon>
        <taxon>Magnoliopsida</taxon>
        <taxon>eudicotyledons</taxon>
        <taxon>Gunneridae</taxon>
        <taxon>Pentapetalae</taxon>
        <taxon>rosids</taxon>
        <taxon>malvids</taxon>
        <taxon>Brassicales</taxon>
        <taxon>Brassicaceae</taxon>
        <taxon>Brassiceae</taxon>
        <taxon>Brassica</taxon>
    </lineage>
</organism>
<gene>
    <name evidence="1" type="ORF">Bca52824_023499</name>
</gene>
<evidence type="ECO:0000313" key="2">
    <source>
        <dbReference type="Proteomes" id="UP000886595"/>
    </source>
</evidence>
<comment type="caution">
    <text evidence="1">The sequence shown here is derived from an EMBL/GenBank/DDBJ whole genome shotgun (WGS) entry which is preliminary data.</text>
</comment>
<reference evidence="1 2" key="1">
    <citation type="submission" date="2020-02" db="EMBL/GenBank/DDBJ databases">
        <authorList>
            <person name="Ma Q."/>
            <person name="Huang Y."/>
            <person name="Song X."/>
            <person name="Pei D."/>
        </authorList>
    </citation>
    <scope>NUCLEOTIDE SEQUENCE [LARGE SCALE GENOMIC DNA]</scope>
    <source>
        <strain evidence="1">Sxm20200214</strain>
        <tissue evidence="1">Leaf</tissue>
    </source>
</reference>
<protein>
    <submittedName>
        <fullName evidence="1">Uncharacterized protein</fullName>
    </submittedName>
</protein>
<name>A0A8X7VIN3_BRACI</name>
<evidence type="ECO:0000313" key="1">
    <source>
        <dbReference type="EMBL" id="KAG2311942.1"/>
    </source>
</evidence>
<sequence>MQDLADLKVGRCSATIKVRILRLWEARNVKKSGEGVNMILAKVILFSLHPLKPEDMPKIKARQTSYFEEERKGEQAEYY</sequence>
<accession>A0A8X7VIN3</accession>
<keyword evidence="2" id="KW-1185">Reference proteome</keyword>
<proteinExistence type="predicted"/>